<comment type="caution">
    <text evidence="1">The sequence shown here is derived from an EMBL/GenBank/DDBJ whole genome shotgun (WGS) entry which is preliminary data.</text>
</comment>
<organism evidence="1 2">
    <name type="scientific">Pelagicoccus albus</name>
    <dbReference type="NCBI Taxonomy" id="415222"/>
    <lineage>
        <taxon>Bacteria</taxon>
        <taxon>Pseudomonadati</taxon>
        <taxon>Verrucomicrobiota</taxon>
        <taxon>Opitutia</taxon>
        <taxon>Puniceicoccales</taxon>
        <taxon>Pelagicoccaceae</taxon>
        <taxon>Pelagicoccus</taxon>
    </lineage>
</organism>
<accession>A0A7X1E9X5</accession>
<keyword evidence="2" id="KW-1185">Reference proteome</keyword>
<sequence length="166" mass="18268">MIPSKELTPNEAQLLMSQLHDGELSPNDAIILQSYLERNPEAIDWIESLDTLDLATQERVVPIHRDTSIAAIHEAIGGEQSKRNAKLLHFPRLFRPLAAAAAVVTLGAATWLGLHTEAQASFEPNVVEFVSTDIPNATTYIIPDEESGWTVVWVDSETLDSDKNKG</sequence>
<evidence type="ECO:0000313" key="2">
    <source>
        <dbReference type="Proteomes" id="UP000526501"/>
    </source>
</evidence>
<dbReference type="AlphaFoldDB" id="A0A7X1E9X5"/>
<name>A0A7X1E9X5_9BACT</name>
<dbReference type="RefSeq" id="WP_185661524.1">
    <property type="nucleotide sequence ID" value="NZ_CAWPOO010000013.1"/>
</dbReference>
<gene>
    <name evidence="1" type="ORF">H5P27_16490</name>
</gene>
<protein>
    <submittedName>
        <fullName evidence="1">Uncharacterized protein</fullName>
    </submittedName>
</protein>
<proteinExistence type="predicted"/>
<dbReference type="Proteomes" id="UP000526501">
    <property type="component" value="Unassembled WGS sequence"/>
</dbReference>
<reference evidence="1 2" key="1">
    <citation type="submission" date="2020-07" db="EMBL/GenBank/DDBJ databases">
        <authorList>
            <person name="Feng X."/>
        </authorList>
    </citation>
    <scope>NUCLEOTIDE SEQUENCE [LARGE SCALE GENOMIC DNA]</scope>
    <source>
        <strain evidence="1 2">JCM23202</strain>
    </source>
</reference>
<evidence type="ECO:0000313" key="1">
    <source>
        <dbReference type="EMBL" id="MBC2607653.1"/>
    </source>
</evidence>
<dbReference type="EMBL" id="JACHVC010000013">
    <property type="protein sequence ID" value="MBC2607653.1"/>
    <property type="molecule type" value="Genomic_DNA"/>
</dbReference>